<dbReference type="PANTHER" id="PTHR12172:SF0">
    <property type="entry name" value="CELL CYCLE CHECKPOINT PROTEIN RAD17"/>
    <property type="match status" value="1"/>
</dbReference>
<dbReference type="InterPro" id="IPR004582">
    <property type="entry name" value="Checkpoint_prot_Rad17_Rad24"/>
</dbReference>
<sequence length="191" mass="21264">GNCEGANATKGASGPGLPFHLLHHHREVLLVQPESVVERSQTSGEFFSLCLHQNYLDFFSEIEDVERACEYLSDADLLTGNWTIRHIIGDYGSSVATRGLIHSNSCQLSVGFKPLHKPSWCLVSKKHQNNSLAAQSLFRSFRLTPVSLLTQLLPYLAKLCNTTRSQGSIQCIQCLTLIVFCIPKNYCINNK</sequence>
<feature type="non-terminal residue" evidence="7">
    <location>
        <position position="1"/>
    </location>
</feature>
<organism evidence="7 8">
    <name type="scientific">Ataeniobius toweri</name>
    <dbReference type="NCBI Taxonomy" id="208326"/>
    <lineage>
        <taxon>Eukaryota</taxon>
        <taxon>Metazoa</taxon>
        <taxon>Chordata</taxon>
        <taxon>Craniata</taxon>
        <taxon>Vertebrata</taxon>
        <taxon>Euteleostomi</taxon>
        <taxon>Actinopterygii</taxon>
        <taxon>Neopterygii</taxon>
        <taxon>Teleostei</taxon>
        <taxon>Neoteleostei</taxon>
        <taxon>Acanthomorphata</taxon>
        <taxon>Ovalentaria</taxon>
        <taxon>Atherinomorphae</taxon>
        <taxon>Cyprinodontiformes</taxon>
        <taxon>Goodeidae</taxon>
        <taxon>Ataeniobius</taxon>
    </lineage>
</organism>
<proteinExistence type="predicted"/>
<keyword evidence="5" id="KW-0539">Nucleus</keyword>
<evidence type="ECO:0000256" key="3">
    <source>
        <dbReference type="ARBA" id="ARBA00022763"/>
    </source>
</evidence>
<evidence type="ECO:0000256" key="6">
    <source>
        <dbReference type="ARBA" id="ARBA00023306"/>
    </source>
</evidence>
<accession>A0ABU7BDV6</accession>
<dbReference type="EMBL" id="JAHUTI010050725">
    <property type="protein sequence ID" value="MED6248787.1"/>
    <property type="molecule type" value="Genomic_DNA"/>
</dbReference>
<evidence type="ECO:0000313" key="7">
    <source>
        <dbReference type="EMBL" id="MED6248787.1"/>
    </source>
</evidence>
<name>A0ABU7BDV6_9TELE</name>
<reference evidence="7 8" key="1">
    <citation type="submission" date="2021-07" db="EMBL/GenBank/DDBJ databases">
        <authorList>
            <person name="Palmer J.M."/>
        </authorList>
    </citation>
    <scope>NUCLEOTIDE SEQUENCE [LARGE SCALE GENOMIC DNA]</scope>
    <source>
        <strain evidence="7 8">AT_MEX2019</strain>
        <tissue evidence="7">Muscle</tissue>
    </source>
</reference>
<evidence type="ECO:0000256" key="4">
    <source>
        <dbReference type="ARBA" id="ARBA00022840"/>
    </source>
</evidence>
<keyword evidence="4" id="KW-0067">ATP-binding</keyword>
<comment type="caution">
    <text evidence="7">The sequence shown here is derived from an EMBL/GenBank/DDBJ whole genome shotgun (WGS) entry which is preliminary data.</text>
</comment>
<gene>
    <name evidence="7" type="ORF">ATANTOWER_005045</name>
</gene>
<keyword evidence="8" id="KW-1185">Reference proteome</keyword>
<keyword evidence="3" id="KW-0227">DNA damage</keyword>
<dbReference type="Proteomes" id="UP001345963">
    <property type="component" value="Unassembled WGS sequence"/>
</dbReference>
<dbReference type="PANTHER" id="PTHR12172">
    <property type="entry name" value="CELL CYCLE CHECKPOINT PROTEIN RAD17"/>
    <property type="match status" value="1"/>
</dbReference>
<keyword evidence="2" id="KW-0547">Nucleotide-binding</keyword>
<evidence type="ECO:0000256" key="1">
    <source>
        <dbReference type="ARBA" id="ARBA00004123"/>
    </source>
</evidence>
<evidence type="ECO:0000256" key="5">
    <source>
        <dbReference type="ARBA" id="ARBA00023242"/>
    </source>
</evidence>
<protein>
    <submittedName>
        <fullName evidence="7">Uncharacterized protein</fullName>
    </submittedName>
</protein>
<evidence type="ECO:0000313" key="8">
    <source>
        <dbReference type="Proteomes" id="UP001345963"/>
    </source>
</evidence>
<comment type="subcellular location">
    <subcellularLocation>
        <location evidence="1">Nucleus</location>
    </subcellularLocation>
</comment>
<evidence type="ECO:0000256" key="2">
    <source>
        <dbReference type="ARBA" id="ARBA00022741"/>
    </source>
</evidence>
<keyword evidence="6" id="KW-0131">Cell cycle</keyword>